<name>A0A844G971_9BACT</name>
<dbReference type="InterPro" id="IPR028932">
    <property type="entry name" value="TerB-C"/>
</dbReference>
<protein>
    <recommendedName>
        <fullName evidence="6">TerB-like protein</fullName>
    </recommendedName>
</protein>
<gene>
    <name evidence="4" type="ORF">FYJ85_18720</name>
</gene>
<evidence type="ECO:0000313" key="5">
    <source>
        <dbReference type="Proteomes" id="UP000435649"/>
    </source>
</evidence>
<dbReference type="Pfam" id="PF13208">
    <property type="entry name" value="TerB_N"/>
    <property type="match status" value="1"/>
</dbReference>
<sequence length="490" mass="56176">MYEEGASGDAVTSRIYRDEPIPRTAALLAGATPPEYREMRKLARSYSIYENSEAIIFYKQGKFMEEFEDDFDFGGEFVRYFPTYQAMNDRQLRGYFSWRTRVRRGIVEKTSLSFAFVYLYELLNQIGTGTPEEGFRRLKSFHEAYGQIDSAINRYARLWLRDYVVYYNLDRSLLDGCPDAEADRAILTLMNYGSHSTDEVFAALVSLSPYRLENSGFFKQYPDDVKTVVAGVFASLSEYYGKNRRNSLCEKFFGKLQTGTSYNMFRSAVFFDRIRRREYVYEINDIYRYRCSGGGWSCDRFLRYKDKLRQIGALLKSIDALMRLQYGFKSALKEEKTTRLFQSIINAEIGKLLEAKRKSARSEITLDLSRLSRIREAALATQNRLIVEEPEEAAGPAVAPPSAPPPETGPAAAEEAALLPDAEYGFLGCLLDGGDWGTFARERSLLPSVLVDSINEKLFDRFGDTVIGYDAEKPEVIEDYREELRGMIRK</sequence>
<accession>A0A844G971</accession>
<feature type="compositionally biased region" description="Pro residues" evidence="1">
    <location>
        <begin position="398"/>
        <end position="408"/>
    </location>
</feature>
<feature type="region of interest" description="Disordered" evidence="1">
    <location>
        <begin position="391"/>
        <end position="411"/>
    </location>
</feature>
<evidence type="ECO:0000259" key="3">
    <source>
        <dbReference type="Pfam" id="PF15615"/>
    </source>
</evidence>
<keyword evidence="5" id="KW-1185">Reference proteome</keyword>
<evidence type="ECO:0008006" key="6">
    <source>
        <dbReference type="Google" id="ProtNLM"/>
    </source>
</evidence>
<reference evidence="4 5" key="1">
    <citation type="submission" date="2019-08" db="EMBL/GenBank/DDBJ databases">
        <title>In-depth cultivation of the pig gut microbiome towards novel bacterial diversity and tailored functional studies.</title>
        <authorList>
            <person name="Wylensek D."/>
            <person name="Hitch T.C.A."/>
            <person name="Clavel T."/>
        </authorList>
    </citation>
    <scope>NUCLEOTIDE SEQUENCE [LARGE SCALE GENOMIC DNA]</scope>
    <source>
        <strain evidence="4 5">BBE-744-WT-12</strain>
    </source>
</reference>
<dbReference type="Proteomes" id="UP000435649">
    <property type="component" value="Unassembled WGS sequence"/>
</dbReference>
<dbReference type="AlphaFoldDB" id="A0A844G971"/>
<feature type="domain" description="TerB-C" evidence="3">
    <location>
        <begin position="353"/>
        <end position="485"/>
    </location>
</feature>
<feature type="domain" description="TerB N-terminal" evidence="2">
    <location>
        <begin position="47"/>
        <end position="222"/>
    </location>
</feature>
<evidence type="ECO:0000256" key="1">
    <source>
        <dbReference type="SAM" id="MobiDB-lite"/>
    </source>
</evidence>
<comment type="caution">
    <text evidence="4">The sequence shown here is derived from an EMBL/GenBank/DDBJ whole genome shotgun (WGS) entry which is preliminary data.</text>
</comment>
<organism evidence="4 5">
    <name type="scientific">Victivallis lenta</name>
    <dbReference type="NCBI Taxonomy" id="2606640"/>
    <lineage>
        <taxon>Bacteria</taxon>
        <taxon>Pseudomonadati</taxon>
        <taxon>Lentisphaerota</taxon>
        <taxon>Lentisphaeria</taxon>
        <taxon>Victivallales</taxon>
        <taxon>Victivallaceae</taxon>
        <taxon>Victivallis</taxon>
    </lineage>
</organism>
<evidence type="ECO:0000313" key="4">
    <source>
        <dbReference type="EMBL" id="MST99071.1"/>
    </source>
</evidence>
<proteinExistence type="predicted"/>
<dbReference type="RefSeq" id="WP_154420195.1">
    <property type="nucleotide sequence ID" value="NZ_VUNS01000028.1"/>
</dbReference>
<dbReference type="Pfam" id="PF15615">
    <property type="entry name" value="TerB_C"/>
    <property type="match status" value="1"/>
</dbReference>
<dbReference type="InterPro" id="IPR025266">
    <property type="entry name" value="TerB_N"/>
</dbReference>
<evidence type="ECO:0000259" key="2">
    <source>
        <dbReference type="Pfam" id="PF13208"/>
    </source>
</evidence>
<dbReference type="EMBL" id="VUNS01000028">
    <property type="protein sequence ID" value="MST99071.1"/>
    <property type="molecule type" value="Genomic_DNA"/>
</dbReference>